<protein>
    <recommendedName>
        <fullName evidence="8">G-protein coupled receptors family 1 profile domain-containing protein</fullName>
    </recommendedName>
</protein>
<dbReference type="PANTHER" id="PTHR24238">
    <property type="entry name" value="G-PROTEIN COUPLED RECEPTOR"/>
    <property type="match status" value="1"/>
</dbReference>
<keyword evidence="3" id="KW-0675">Receptor</keyword>
<evidence type="ECO:0000256" key="3">
    <source>
        <dbReference type="ARBA" id="ARBA00023170"/>
    </source>
</evidence>
<evidence type="ECO:0008006" key="8">
    <source>
        <dbReference type="Google" id="ProtNLM"/>
    </source>
</evidence>
<keyword evidence="5" id="KW-1133">Transmembrane helix</keyword>
<dbReference type="GO" id="GO:0008188">
    <property type="term" value="F:neuropeptide receptor activity"/>
    <property type="evidence" value="ECO:0007669"/>
    <property type="project" value="TreeGrafter"/>
</dbReference>
<evidence type="ECO:0000256" key="1">
    <source>
        <dbReference type="ARBA" id="ARBA00004141"/>
    </source>
</evidence>
<evidence type="ECO:0000256" key="4">
    <source>
        <dbReference type="ARBA" id="ARBA00023224"/>
    </source>
</evidence>
<organism evidence="6 7">
    <name type="scientific">Anopheles maculatus</name>
    <dbReference type="NCBI Taxonomy" id="74869"/>
    <lineage>
        <taxon>Eukaryota</taxon>
        <taxon>Metazoa</taxon>
        <taxon>Ecdysozoa</taxon>
        <taxon>Arthropoda</taxon>
        <taxon>Hexapoda</taxon>
        <taxon>Insecta</taxon>
        <taxon>Pterygota</taxon>
        <taxon>Neoptera</taxon>
        <taxon>Endopterygota</taxon>
        <taxon>Diptera</taxon>
        <taxon>Nematocera</taxon>
        <taxon>Culicoidea</taxon>
        <taxon>Culicidae</taxon>
        <taxon>Anophelinae</taxon>
        <taxon>Anopheles</taxon>
        <taxon>Anopheles maculatus group</taxon>
    </lineage>
</organism>
<reference evidence="7" key="1">
    <citation type="submission" date="2013-09" db="EMBL/GenBank/DDBJ databases">
        <title>The Genome Sequence of Anopheles maculatus species B.</title>
        <authorList>
            <consortium name="The Broad Institute Genomics Platform"/>
            <person name="Neafsey D.E."/>
            <person name="Besansky N."/>
            <person name="Howell P."/>
            <person name="Walton C."/>
            <person name="Young S.K."/>
            <person name="Zeng Q."/>
            <person name="Gargeya S."/>
            <person name="Fitzgerald M."/>
            <person name="Haas B."/>
            <person name="Abouelleil A."/>
            <person name="Allen A.W."/>
            <person name="Alvarado L."/>
            <person name="Arachchi H.M."/>
            <person name="Berlin A.M."/>
            <person name="Chapman S.B."/>
            <person name="Gainer-Dewar J."/>
            <person name="Goldberg J."/>
            <person name="Griggs A."/>
            <person name="Gujja S."/>
            <person name="Hansen M."/>
            <person name="Howarth C."/>
            <person name="Imamovic A."/>
            <person name="Ireland A."/>
            <person name="Larimer J."/>
            <person name="McCowan C."/>
            <person name="Murphy C."/>
            <person name="Pearson M."/>
            <person name="Poon T.W."/>
            <person name="Priest M."/>
            <person name="Roberts A."/>
            <person name="Saif S."/>
            <person name="Shea T."/>
            <person name="Sisk P."/>
            <person name="Sykes S."/>
            <person name="Wortman J."/>
            <person name="Nusbaum C."/>
            <person name="Birren B."/>
        </authorList>
    </citation>
    <scope>NUCLEOTIDE SEQUENCE [LARGE SCALE GENOMIC DNA]</scope>
    <source>
        <strain evidence="7">maculatus3</strain>
    </source>
</reference>
<dbReference type="EnsemblMetazoa" id="AMAM019146-RA">
    <property type="protein sequence ID" value="AMAM019146-PA"/>
    <property type="gene ID" value="AMAM019146"/>
</dbReference>
<dbReference type="GO" id="GO:0005886">
    <property type="term" value="C:plasma membrane"/>
    <property type="evidence" value="ECO:0007669"/>
    <property type="project" value="TreeGrafter"/>
</dbReference>
<dbReference type="VEuPathDB" id="VectorBase:AMAM019146"/>
<keyword evidence="5" id="KW-0472">Membrane</keyword>
<evidence type="ECO:0000256" key="5">
    <source>
        <dbReference type="SAM" id="Phobius"/>
    </source>
</evidence>
<keyword evidence="5" id="KW-0812">Transmembrane</keyword>
<dbReference type="Gene3D" id="1.20.1070.10">
    <property type="entry name" value="Rhodopsin 7-helix transmembrane proteins"/>
    <property type="match status" value="1"/>
</dbReference>
<proteinExistence type="predicted"/>
<dbReference type="SUPFAM" id="SSF81321">
    <property type="entry name" value="Family A G protein-coupled receptor-like"/>
    <property type="match status" value="1"/>
</dbReference>
<evidence type="ECO:0000256" key="2">
    <source>
        <dbReference type="ARBA" id="ARBA00023040"/>
    </source>
</evidence>
<keyword evidence="2" id="KW-0297">G-protein coupled receptor</keyword>
<keyword evidence="7" id="KW-1185">Reference proteome</keyword>
<sequence>MYYVKVVKVPMYTRHTKTKWPLFSGGEGVDFIVRDGLLLLVVFVKHGKGLTVLTRWDALTRAVCAEKWPSPEQDDYYTIALLTTQFIVPLVVLIFTYTRIAIVVWGKRPPGEAENSRDQRMAKSKRKVGGHLFLVRARAYTLHRCVILEANRSGLRLNLPVPRHIDREIDPLINFYDPMLIVCW</sequence>
<evidence type="ECO:0000313" key="6">
    <source>
        <dbReference type="EnsemblMetazoa" id="AMAM019146-PA"/>
    </source>
</evidence>
<evidence type="ECO:0000313" key="7">
    <source>
        <dbReference type="Proteomes" id="UP000075901"/>
    </source>
</evidence>
<comment type="subcellular location">
    <subcellularLocation>
        <location evidence="1">Membrane</location>
        <topology evidence="1">Multi-pass membrane protein</topology>
    </subcellularLocation>
</comment>
<dbReference type="Proteomes" id="UP000075901">
    <property type="component" value="Unassembled WGS sequence"/>
</dbReference>
<name>A0A182T3Y3_9DIPT</name>
<reference evidence="6" key="2">
    <citation type="submission" date="2020-05" db="UniProtKB">
        <authorList>
            <consortium name="EnsemblMetazoa"/>
        </authorList>
    </citation>
    <scope>IDENTIFICATION</scope>
    <source>
        <strain evidence="6">maculatus3</strain>
    </source>
</reference>
<feature type="transmembrane region" description="Helical" evidence="5">
    <location>
        <begin position="76"/>
        <end position="98"/>
    </location>
</feature>
<dbReference type="PANTHER" id="PTHR24238:SF73">
    <property type="entry name" value="RYAMIDE RECEPTOR"/>
    <property type="match status" value="1"/>
</dbReference>
<accession>A0A182T3Y3</accession>
<dbReference type="AlphaFoldDB" id="A0A182T3Y3"/>
<keyword evidence="4" id="KW-0807">Transducer</keyword>